<sequence length="326" mass="35581">MPESPSDLTEHTTRHTIDIDAPAEEVFAVIADAESWPVVFPPTVHVRRKAEPDGAELLDIWASAAGNVKAWRSRRELDHDHLTASFTQIVSSAPVASMSGTWRVTTNDAGLATVTLDHRFTAVADNADSAAWIERAIEANSTAELAALAQTVSGKRSGAYVSLEFSDTLAIDSAAQPVFDFLHQAQLWPQRLSHVARVDLTKQDNAQVLEMDTVSNTGDAHTTRSFRVVADRFELAYKQTVVPDGFLAHYGKWSLEETADATLATSYHRVHLNLTTLGPRLGVTERHQIEQRVRDALGGNSLRTLHAAKVFVESDHSVAAASRVSS</sequence>
<proteinExistence type="predicted"/>
<gene>
    <name evidence="1" type="ORF">R3Q59_40715</name>
</gene>
<dbReference type="EMBL" id="JAWLKA010000046">
    <property type="protein sequence ID" value="MDV6286803.1"/>
    <property type="molecule type" value="Genomic_DNA"/>
</dbReference>
<dbReference type="Gene3D" id="3.30.530.20">
    <property type="match status" value="2"/>
</dbReference>
<dbReference type="Pfam" id="PF10604">
    <property type="entry name" value="Polyketide_cyc2"/>
    <property type="match status" value="1"/>
</dbReference>
<dbReference type="InterPro" id="IPR019587">
    <property type="entry name" value="Polyketide_cyclase/dehydratase"/>
</dbReference>
<evidence type="ECO:0000313" key="2">
    <source>
        <dbReference type="Proteomes" id="UP001185737"/>
    </source>
</evidence>
<dbReference type="InterPro" id="IPR023393">
    <property type="entry name" value="START-like_dom_sf"/>
</dbReference>
<evidence type="ECO:0000313" key="1">
    <source>
        <dbReference type="EMBL" id="MDV6286803.1"/>
    </source>
</evidence>
<comment type="caution">
    <text evidence="1">The sequence shown here is derived from an EMBL/GenBank/DDBJ whole genome shotgun (WGS) entry which is preliminary data.</text>
</comment>
<reference evidence="1 2" key="1">
    <citation type="submission" date="2023-10" db="EMBL/GenBank/DDBJ databases">
        <title>Development of a sustainable strategy for remediation of hydrocarbon-contaminated territories based on the waste exchange concept.</title>
        <authorList>
            <person name="Krivoruchko A."/>
        </authorList>
    </citation>
    <scope>NUCLEOTIDE SEQUENCE [LARGE SCALE GENOMIC DNA]</scope>
    <source>
        <strain evidence="1 2">IEGM 60</strain>
    </source>
</reference>
<keyword evidence="2" id="KW-1185">Reference proteome</keyword>
<accession>A0ABU4CTK0</accession>
<protein>
    <submittedName>
        <fullName evidence="1">SRPBCC family protein</fullName>
    </submittedName>
</protein>
<dbReference type="SUPFAM" id="SSF55961">
    <property type="entry name" value="Bet v1-like"/>
    <property type="match status" value="2"/>
</dbReference>
<dbReference type="Proteomes" id="UP001185737">
    <property type="component" value="Unassembled WGS sequence"/>
</dbReference>
<dbReference type="CDD" id="cd08861">
    <property type="entry name" value="OtcD1_ARO-CYC_like"/>
    <property type="match status" value="1"/>
</dbReference>
<dbReference type="RefSeq" id="WP_317571783.1">
    <property type="nucleotide sequence ID" value="NZ_JAWLKA010000046.1"/>
</dbReference>
<name>A0ABU4CTK0_RHOJO</name>
<organism evidence="1 2">
    <name type="scientific">Rhodococcus jostii</name>
    <dbReference type="NCBI Taxonomy" id="132919"/>
    <lineage>
        <taxon>Bacteria</taxon>
        <taxon>Bacillati</taxon>
        <taxon>Actinomycetota</taxon>
        <taxon>Actinomycetes</taxon>
        <taxon>Mycobacteriales</taxon>
        <taxon>Nocardiaceae</taxon>
        <taxon>Rhodococcus</taxon>
    </lineage>
</organism>